<reference evidence="2 3" key="1">
    <citation type="submission" date="2016-04" db="EMBL/GenBank/DDBJ databases">
        <authorList>
            <person name="Evans L.H."/>
            <person name="Alamgir A."/>
            <person name="Owens N."/>
            <person name="Weber N.D."/>
            <person name="Virtaneva K."/>
            <person name="Barbian K."/>
            <person name="Babar A."/>
            <person name="Rosenke K."/>
        </authorList>
    </citation>
    <scope>NUCLEOTIDE SEQUENCE [LARGE SCALE GENOMIC DNA]</scope>
    <source>
        <strain evidence="2">NIES-2108</strain>
    </source>
</reference>
<organism evidence="2 3">
    <name type="scientific">Nostoc punctiforme NIES-2108</name>
    <dbReference type="NCBI Taxonomy" id="1356359"/>
    <lineage>
        <taxon>Bacteria</taxon>
        <taxon>Bacillati</taxon>
        <taxon>Cyanobacteriota</taxon>
        <taxon>Cyanophyceae</taxon>
        <taxon>Nostocales</taxon>
        <taxon>Nostocaceae</taxon>
        <taxon>Nostoc</taxon>
    </lineage>
</organism>
<dbReference type="AlphaFoldDB" id="A0A367RF86"/>
<evidence type="ECO:0000313" key="2">
    <source>
        <dbReference type="EMBL" id="RCJ35198.1"/>
    </source>
</evidence>
<dbReference type="Pfam" id="PF08241">
    <property type="entry name" value="Methyltransf_11"/>
    <property type="match status" value="1"/>
</dbReference>
<dbReference type="InterPro" id="IPR029063">
    <property type="entry name" value="SAM-dependent_MTases_sf"/>
</dbReference>
<comment type="caution">
    <text evidence="2">The sequence shown here is derived from an EMBL/GenBank/DDBJ whole genome shotgun (WGS) entry which is preliminary data.</text>
</comment>
<proteinExistence type="predicted"/>
<evidence type="ECO:0000313" key="3">
    <source>
        <dbReference type="Proteomes" id="UP000252085"/>
    </source>
</evidence>
<dbReference type="GO" id="GO:0008757">
    <property type="term" value="F:S-adenosylmethionine-dependent methyltransferase activity"/>
    <property type="evidence" value="ECO:0007669"/>
    <property type="project" value="InterPro"/>
</dbReference>
<dbReference type="SUPFAM" id="SSF53335">
    <property type="entry name" value="S-adenosyl-L-methionine-dependent methyltransferases"/>
    <property type="match status" value="1"/>
</dbReference>
<dbReference type="Proteomes" id="UP000252085">
    <property type="component" value="Unassembled WGS sequence"/>
</dbReference>
<dbReference type="Gene3D" id="3.40.50.150">
    <property type="entry name" value="Vaccinia Virus protein VP39"/>
    <property type="match status" value="1"/>
</dbReference>
<feature type="domain" description="Methyltransferase type 11" evidence="1">
    <location>
        <begin position="84"/>
        <end position="180"/>
    </location>
</feature>
<protein>
    <recommendedName>
        <fullName evidence="1">Methyltransferase type 11 domain-containing protein</fullName>
    </recommendedName>
</protein>
<dbReference type="InterPro" id="IPR013216">
    <property type="entry name" value="Methyltransf_11"/>
</dbReference>
<name>A0A367RF86_NOSPU</name>
<dbReference type="CDD" id="cd02440">
    <property type="entry name" value="AdoMet_MTases"/>
    <property type="match status" value="1"/>
</dbReference>
<accession>A0A367RF86</accession>
<gene>
    <name evidence="2" type="ORF">A6769_19105</name>
</gene>
<dbReference type="EMBL" id="LXQE01000152">
    <property type="protein sequence ID" value="RCJ35198.1"/>
    <property type="molecule type" value="Genomic_DNA"/>
</dbReference>
<sequence length="313" mass="36405">MENYYNISWLEQDKLHKTSIVKRLFYFFIRPLLSIYASQFLSPQTLKILQPSLILPGRGMPLETRRLWGSALCKIREATILVQGTGTGWDVISWARLKPRKIIATDLFEFKDSWNEITYYCKKILNVEIEFYQSPLEAHSFLKDESIDLCASDAVFEHCQDLKSVLKESFRVLKPGGILYATYGPLWFCAGGDHFSGRGGLQNAFNHLLLDSEEYMKYFVSFLQTNEDFQSGGRYVELDLFSRLSTQEYCELFHEIGFQIKDLILQLDPKSLVFKTELSEIFRELCNKKTNKSEDDFLISANLVRLIKPSRIY</sequence>
<evidence type="ECO:0000259" key="1">
    <source>
        <dbReference type="Pfam" id="PF08241"/>
    </source>
</evidence>